<evidence type="ECO:0000313" key="3">
    <source>
        <dbReference type="EMBL" id="VDO94262.1"/>
    </source>
</evidence>
<evidence type="ECO:0000256" key="1">
    <source>
        <dbReference type="ARBA" id="ARBA00006108"/>
    </source>
</evidence>
<reference evidence="3 4" key="2">
    <citation type="submission" date="2018-11" db="EMBL/GenBank/DDBJ databases">
        <authorList>
            <consortium name="Pathogen Informatics"/>
        </authorList>
    </citation>
    <scope>NUCLEOTIDE SEQUENCE [LARGE SCALE GENOMIC DNA]</scope>
</reference>
<accession>A0A183ICR6</accession>
<dbReference type="SUPFAM" id="SSF47661">
    <property type="entry name" value="t-snare proteins"/>
    <property type="match status" value="1"/>
</dbReference>
<dbReference type="Gene3D" id="1.20.58.400">
    <property type="entry name" value="t-snare proteins"/>
    <property type="match status" value="1"/>
</dbReference>
<dbReference type="GO" id="GO:0016020">
    <property type="term" value="C:membrane"/>
    <property type="evidence" value="ECO:0007669"/>
    <property type="project" value="InterPro"/>
</dbReference>
<dbReference type="InterPro" id="IPR007705">
    <property type="entry name" value="Vesicle_trsprt_v-SNARE_N"/>
</dbReference>
<reference evidence="5" key="1">
    <citation type="submission" date="2016-06" db="UniProtKB">
        <authorList>
            <consortium name="WormBaseParasite"/>
        </authorList>
    </citation>
    <scope>IDENTIFICATION</scope>
</reference>
<dbReference type="InterPro" id="IPR010989">
    <property type="entry name" value="SNARE"/>
</dbReference>
<dbReference type="EMBL" id="UZAM01006817">
    <property type="protein sequence ID" value="VDO94262.1"/>
    <property type="molecule type" value="Genomic_DNA"/>
</dbReference>
<dbReference type="OrthoDB" id="430637at2759"/>
<feature type="domain" description="Vesicle transport v-SNARE N-terminal" evidence="2">
    <location>
        <begin position="1"/>
        <end position="88"/>
    </location>
</feature>
<sequence>MSLIEQLVHQYSTLTASLTANIARIQRSNEGDLKRIINEGKCQIADIDELLEQMELLAPDIEDENDRRKYQNTMNSFKTDAKLLKAELVFL</sequence>
<dbReference type="AlphaFoldDB" id="A0A183ICR6"/>
<protein>
    <submittedName>
        <fullName evidence="5">V-SNARE domain-containing protein</fullName>
    </submittedName>
</protein>
<dbReference type="GO" id="GO:0016192">
    <property type="term" value="P:vesicle-mediated transport"/>
    <property type="evidence" value="ECO:0007669"/>
    <property type="project" value="InterPro"/>
</dbReference>
<dbReference type="Proteomes" id="UP000270296">
    <property type="component" value="Unassembled WGS sequence"/>
</dbReference>
<dbReference type="WBParaSite" id="SBAD_0000146901-mRNA-1">
    <property type="protein sequence ID" value="SBAD_0000146901-mRNA-1"/>
    <property type="gene ID" value="SBAD_0000146901"/>
</dbReference>
<comment type="similarity">
    <text evidence="1">Belongs to the VTI1 family.</text>
</comment>
<evidence type="ECO:0000259" key="2">
    <source>
        <dbReference type="Pfam" id="PF05008"/>
    </source>
</evidence>
<dbReference type="Pfam" id="PF05008">
    <property type="entry name" value="V-SNARE"/>
    <property type="match status" value="1"/>
</dbReference>
<proteinExistence type="inferred from homology"/>
<gene>
    <name evidence="3" type="ORF">SBAD_LOCUS1410</name>
</gene>
<dbReference type="GO" id="GO:0006886">
    <property type="term" value="P:intracellular protein transport"/>
    <property type="evidence" value="ECO:0007669"/>
    <property type="project" value="InterPro"/>
</dbReference>
<name>A0A183ICR6_9BILA</name>
<evidence type="ECO:0000313" key="4">
    <source>
        <dbReference type="Proteomes" id="UP000270296"/>
    </source>
</evidence>
<evidence type="ECO:0000313" key="5">
    <source>
        <dbReference type="WBParaSite" id="SBAD_0000146901-mRNA-1"/>
    </source>
</evidence>
<keyword evidence="4" id="KW-1185">Reference proteome</keyword>
<dbReference type="InterPro" id="IPR038407">
    <property type="entry name" value="v-SNARE_N_sf"/>
</dbReference>
<organism evidence="5">
    <name type="scientific">Soboliphyme baturini</name>
    <dbReference type="NCBI Taxonomy" id="241478"/>
    <lineage>
        <taxon>Eukaryota</taxon>
        <taxon>Metazoa</taxon>
        <taxon>Ecdysozoa</taxon>
        <taxon>Nematoda</taxon>
        <taxon>Enoplea</taxon>
        <taxon>Dorylaimia</taxon>
        <taxon>Dioctophymatida</taxon>
        <taxon>Dioctophymatoidea</taxon>
        <taxon>Soboliphymatidae</taxon>
        <taxon>Soboliphyme</taxon>
    </lineage>
</organism>